<reference evidence="1 2" key="1">
    <citation type="journal article" date="2018" name="Mol. Biol. Evol.">
        <title>Broad Genomic Sampling Reveals a Smut Pathogenic Ancestry of the Fungal Clade Ustilaginomycotina.</title>
        <authorList>
            <person name="Kijpornyongpan T."/>
            <person name="Mondo S.J."/>
            <person name="Barry K."/>
            <person name="Sandor L."/>
            <person name="Lee J."/>
            <person name="Lipzen A."/>
            <person name="Pangilinan J."/>
            <person name="LaButti K."/>
            <person name="Hainaut M."/>
            <person name="Henrissat B."/>
            <person name="Grigoriev I.V."/>
            <person name="Spatafora J.W."/>
            <person name="Aime M.C."/>
        </authorList>
    </citation>
    <scope>NUCLEOTIDE SEQUENCE [LARGE SCALE GENOMIC DNA]</scope>
    <source>
        <strain evidence="1 2">SA 807</strain>
    </source>
</reference>
<dbReference type="Proteomes" id="UP000245626">
    <property type="component" value="Unassembled WGS sequence"/>
</dbReference>
<dbReference type="EMBL" id="KZ819917">
    <property type="protein sequence ID" value="PWN50583.1"/>
    <property type="molecule type" value="Genomic_DNA"/>
</dbReference>
<evidence type="ECO:0000313" key="1">
    <source>
        <dbReference type="EMBL" id="PWN50583.1"/>
    </source>
</evidence>
<sequence>MATKSPITCHVLDSTRGKPAQGVKVKLEYLSSSSSPSLTFLAQGETDSDGRCLTLLNPQDHQLVGGIYRMTFHTGDYFESQGRETFYPFVEIHFKLSESPDPHYHIPLLLSPFSYTTYRGS</sequence>
<accession>A0ACD0NXM0</accession>
<keyword evidence="1" id="KW-0378">Hydrolase</keyword>
<name>A0ACD0NXM0_9BASI</name>
<keyword evidence="2" id="KW-1185">Reference proteome</keyword>
<proteinExistence type="predicted"/>
<gene>
    <name evidence="1" type="ORF">IE53DRAFT_368793</name>
</gene>
<protein>
    <submittedName>
        <fullName evidence="1">Hydroxyisourate hydrolase</fullName>
    </submittedName>
</protein>
<evidence type="ECO:0000313" key="2">
    <source>
        <dbReference type="Proteomes" id="UP000245626"/>
    </source>
</evidence>
<organism evidence="1 2">
    <name type="scientific">Violaceomyces palustris</name>
    <dbReference type="NCBI Taxonomy" id="1673888"/>
    <lineage>
        <taxon>Eukaryota</taxon>
        <taxon>Fungi</taxon>
        <taxon>Dikarya</taxon>
        <taxon>Basidiomycota</taxon>
        <taxon>Ustilaginomycotina</taxon>
        <taxon>Ustilaginomycetes</taxon>
        <taxon>Violaceomycetales</taxon>
        <taxon>Violaceomycetaceae</taxon>
        <taxon>Violaceomyces</taxon>
    </lineage>
</organism>